<comment type="similarity">
    <text evidence="4">Belongs to the ACTMAP family.</text>
</comment>
<comment type="catalytic activity">
    <reaction evidence="7">
        <text>N-terminal N(alpha)-acetyl-L-cysteinyl-L-aspartyl-[protein] + H2O = N-terminal L-aspartyl-[protein] + N-acetyl-L-cysteine</text>
        <dbReference type="Rhea" id="RHEA:74579"/>
        <dbReference type="Rhea" id="RHEA-COMP:12669"/>
        <dbReference type="Rhea" id="RHEA-COMP:18395"/>
        <dbReference type="ChEBI" id="CHEBI:15377"/>
        <dbReference type="ChEBI" id="CHEBI:64720"/>
        <dbReference type="ChEBI" id="CHEBI:78236"/>
        <dbReference type="ChEBI" id="CHEBI:193599"/>
    </reaction>
    <physiologicalReaction direction="left-to-right" evidence="7">
        <dbReference type="Rhea" id="RHEA:74580"/>
    </physiologicalReaction>
</comment>
<dbReference type="VEuPathDB" id="ToxoDB:NCLIV_061310"/>
<dbReference type="Gene3D" id="3.40.630.30">
    <property type="match status" value="1"/>
</dbReference>
<gene>
    <name evidence="10" type="ORF">NCLIV_061310</name>
</gene>
<dbReference type="InterPro" id="IPR040043">
    <property type="entry name" value="ACTMAP"/>
</dbReference>
<evidence type="ECO:0000313" key="10">
    <source>
        <dbReference type="EMBL" id="CBZ55706.1"/>
    </source>
</evidence>
<dbReference type="EMBL" id="FR823393">
    <property type="protein sequence ID" value="CBZ55706.1"/>
    <property type="molecule type" value="Genomic_DNA"/>
</dbReference>
<dbReference type="eggNOG" id="ENOG502QZ5F">
    <property type="taxonomic scope" value="Eukaryota"/>
</dbReference>
<reference evidence="11" key="1">
    <citation type="journal article" date="2012" name="PLoS Pathog.">
        <title>Comparative genomics of the apicomplexan parasites Toxoplasma gondii and Neospora caninum: Coccidia differing in host range and transmission strategy.</title>
        <authorList>
            <person name="Reid A.J."/>
            <person name="Vermont S.J."/>
            <person name="Cotton J.A."/>
            <person name="Harris D."/>
            <person name="Hill-Cawthorne G.A."/>
            <person name="Konen-Waisman S."/>
            <person name="Latham S.M."/>
            <person name="Mourier T."/>
            <person name="Norton R."/>
            <person name="Quail M.A."/>
            <person name="Sanders M."/>
            <person name="Shanmugam D."/>
            <person name="Sohal A."/>
            <person name="Wasmuth J.D."/>
            <person name="Brunk B."/>
            <person name="Grigg M.E."/>
            <person name="Howard J.C."/>
            <person name="Parkinson J."/>
            <person name="Roos D.S."/>
            <person name="Trees A.J."/>
            <person name="Berriman M."/>
            <person name="Pain A."/>
            <person name="Wastling J.M."/>
        </authorList>
    </citation>
    <scope>NUCLEOTIDE SEQUENCE [LARGE SCALE GENOMIC DNA]</scope>
    <source>
        <strain evidence="11">Liverpool</strain>
    </source>
</reference>
<name>F0VPQ9_NEOCL</name>
<dbReference type="Proteomes" id="UP000007494">
    <property type="component" value="Chromosome XII"/>
</dbReference>
<dbReference type="InParanoid" id="F0VPQ9"/>
<keyword evidence="2" id="KW-0645">Protease</keyword>
<dbReference type="PROSITE" id="PS51186">
    <property type="entry name" value="GNAT"/>
    <property type="match status" value="1"/>
</dbReference>
<dbReference type="PANTHER" id="PTHR28631">
    <property type="entry name" value="UPF0692 PROTEIN C19ORF54"/>
    <property type="match status" value="1"/>
</dbReference>
<feature type="domain" description="N-acetyltransferase" evidence="9">
    <location>
        <begin position="1"/>
        <end position="108"/>
    </location>
</feature>
<dbReference type="PANTHER" id="PTHR28631:SF1">
    <property type="entry name" value="ACTIN MATURATION PROTEASE"/>
    <property type="match status" value="1"/>
</dbReference>
<evidence type="ECO:0000256" key="5">
    <source>
        <dbReference type="ARBA" id="ARBA00034848"/>
    </source>
</evidence>
<dbReference type="Pfam" id="PF13508">
    <property type="entry name" value="Acetyltransf_7"/>
    <property type="match status" value="1"/>
</dbReference>
<dbReference type="OrthoDB" id="329272at2759"/>
<evidence type="ECO:0000256" key="8">
    <source>
        <dbReference type="SAM" id="MobiDB-lite"/>
    </source>
</evidence>
<dbReference type="SUPFAM" id="SSF55729">
    <property type="entry name" value="Acyl-CoA N-acyltransferases (Nat)"/>
    <property type="match status" value="1"/>
</dbReference>
<proteinExistence type="inferred from homology"/>
<dbReference type="InterPro" id="IPR000182">
    <property type="entry name" value="GNAT_dom"/>
</dbReference>
<dbReference type="GeneID" id="13441137"/>
<evidence type="ECO:0000256" key="2">
    <source>
        <dbReference type="ARBA" id="ARBA00022670"/>
    </source>
</evidence>
<evidence type="ECO:0000256" key="4">
    <source>
        <dbReference type="ARBA" id="ARBA00034725"/>
    </source>
</evidence>
<keyword evidence="11" id="KW-1185">Reference proteome</keyword>
<accession>F0VPQ9</accession>
<dbReference type="OMA" id="GWGQLLM"/>
<dbReference type="RefSeq" id="XP_003885732.1">
    <property type="nucleotide sequence ID" value="XM_003885683.1"/>
</dbReference>
<dbReference type="GO" id="GO:0004177">
    <property type="term" value="F:aminopeptidase activity"/>
    <property type="evidence" value="ECO:0007669"/>
    <property type="project" value="UniProtKB-KW"/>
</dbReference>
<evidence type="ECO:0000256" key="6">
    <source>
        <dbReference type="ARBA" id="ARBA00034908"/>
    </source>
</evidence>
<dbReference type="CDD" id="cd04301">
    <property type="entry name" value="NAT_SF"/>
    <property type="match status" value="1"/>
</dbReference>
<organism evidence="10 11">
    <name type="scientific">Neospora caninum (strain Liverpool)</name>
    <dbReference type="NCBI Taxonomy" id="572307"/>
    <lineage>
        <taxon>Eukaryota</taxon>
        <taxon>Sar</taxon>
        <taxon>Alveolata</taxon>
        <taxon>Apicomplexa</taxon>
        <taxon>Conoidasida</taxon>
        <taxon>Coccidia</taxon>
        <taxon>Eucoccidiorida</taxon>
        <taxon>Eimeriorina</taxon>
        <taxon>Sarcocystidae</taxon>
        <taxon>Neospora</taxon>
    </lineage>
</organism>
<evidence type="ECO:0000259" key="9">
    <source>
        <dbReference type="PROSITE" id="PS51186"/>
    </source>
</evidence>
<feature type="compositionally biased region" description="Basic and acidic residues" evidence="8">
    <location>
        <begin position="448"/>
        <end position="463"/>
    </location>
</feature>
<dbReference type="GO" id="GO:0006508">
    <property type="term" value="P:proteolysis"/>
    <property type="evidence" value="ECO:0007669"/>
    <property type="project" value="UniProtKB-KW"/>
</dbReference>
<evidence type="ECO:0000313" key="11">
    <source>
        <dbReference type="Proteomes" id="UP000007494"/>
    </source>
</evidence>
<protein>
    <recommendedName>
        <fullName evidence="5">Actin maturation protease</fullName>
    </recommendedName>
    <alternativeName>
        <fullName evidence="6">Actin aminopeptidase ACTMAP</fullName>
    </alternativeName>
</protein>
<dbReference type="InterPro" id="IPR016181">
    <property type="entry name" value="Acyl_CoA_acyltransferase"/>
</dbReference>
<evidence type="ECO:0000256" key="7">
    <source>
        <dbReference type="ARBA" id="ARBA00049041"/>
    </source>
</evidence>
<evidence type="ECO:0000256" key="3">
    <source>
        <dbReference type="ARBA" id="ARBA00022801"/>
    </source>
</evidence>
<keyword evidence="1" id="KW-0031">Aminopeptidase</keyword>
<keyword evidence="3" id="KW-0378">Hydrolase</keyword>
<feature type="region of interest" description="Disordered" evidence="8">
    <location>
        <begin position="428"/>
        <end position="480"/>
    </location>
</feature>
<feature type="compositionally biased region" description="Basic and acidic residues" evidence="8">
    <location>
        <begin position="428"/>
        <end position="440"/>
    </location>
</feature>
<dbReference type="GO" id="GO:0016747">
    <property type="term" value="F:acyltransferase activity, transferring groups other than amino-acyl groups"/>
    <property type="evidence" value="ECO:0007669"/>
    <property type="project" value="InterPro"/>
</dbReference>
<dbReference type="AlphaFoldDB" id="F0VPQ9"/>
<evidence type="ECO:0000256" key="1">
    <source>
        <dbReference type="ARBA" id="ARBA00022438"/>
    </source>
</evidence>
<sequence length="559" mass="60517">MVAGSSVVGHARLLPCSLPGCPARYVAATYVVVDARFRKKGWGQLLMRMVEAVAAVDLKADYVVLWTRAAAGFYTKLGYQRCQAAEVESPCLSRLSSHQQEAMLSTLRNLMNKQKRAMGMQEASLLGQLANSDSGNQQPREDTSSRDIWFRKRVGPCIAEPERLPLSQRCVEVAATLDLLTKGSQATRASECLGDFQASGTTGNTLLPQAAETSSSSVSEPAAEQDNIAAGFTRTGWTYRLLNVPWCRQIGPSCGVSALCMASTFFAMTGQDADRPVPSTGAARGTALTSAVALGDHLLKLSREWGISMDGEVFSVYDFVRLARIGAHLDATAVEFAPCEDSDGDTADGEPHAEADGETLLLHTNAWNQITSFIRRGWLLIVPYDSEGGYPALKGGRKAHYGVVLGVACREAQQRLKLRHSPSLALARHEAGDTVSDRRGAASSTSCRGEKKADGDAGARETTQRGPPNEDGPEQYLRHREEECSQACDESQLEAVHASLLGRAVVLQHGRSRLLTVATWDHLMNSNAQLRNANKIAFPHACEMKLRNRAILVRGFLSS</sequence>